<keyword evidence="5" id="KW-1185">Reference proteome</keyword>
<dbReference type="Gene3D" id="3.90.950.10">
    <property type="match status" value="1"/>
</dbReference>
<gene>
    <name evidence="4" type="ORF">NTJ_01809</name>
</gene>
<dbReference type="InterPro" id="IPR029001">
    <property type="entry name" value="ITPase-like_fam"/>
</dbReference>
<dbReference type="PANTHER" id="PTHR43213">
    <property type="entry name" value="BIFUNCTIONAL DTTP/UTP PYROPHOSPHATASE/METHYLTRANSFERASE PROTEIN-RELATED"/>
    <property type="match status" value="1"/>
</dbReference>
<dbReference type="Pfam" id="PF02545">
    <property type="entry name" value="Maf"/>
    <property type="match status" value="1"/>
</dbReference>
<accession>A0ABN7AAI1</accession>
<evidence type="ECO:0000256" key="1">
    <source>
        <dbReference type="ARBA" id="ARBA00001968"/>
    </source>
</evidence>
<proteinExistence type="inferred from homology"/>
<protein>
    <submittedName>
        <fullName evidence="4">Maf-like protein</fullName>
    </submittedName>
</protein>
<dbReference type="NCBIfam" id="TIGR00172">
    <property type="entry name" value="maf"/>
    <property type="match status" value="1"/>
</dbReference>
<sequence>MLEPIRHSLDFQRIILASTSPRRSEVLRHLGLHFEILPSLFEENLNPKDFASPADYAVETAYRKVLDVAERVANDVNKADIIVGADTVVCLDGKLYEKPKDTAAAVKFLSELSGRQHTVYTGMVIKTPNATVKFSEKTLVTMAYLSDDVIQGYVRTREPMDKAGAYGIQGLGGTLIEKIDGDFYNVLGLPLHSFCKHLLWLYDDQRKKDELKRDIDERSSREEPPPKMKKGDGIEVL</sequence>
<dbReference type="InterPro" id="IPR003697">
    <property type="entry name" value="Maf-like"/>
</dbReference>
<evidence type="ECO:0000313" key="5">
    <source>
        <dbReference type="Proteomes" id="UP001307889"/>
    </source>
</evidence>
<comment type="cofactor">
    <cofactor evidence="1">
        <name>a divalent metal cation</name>
        <dbReference type="ChEBI" id="CHEBI:60240"/>
    </cofactor>
</comment>
<reference evidence="4 5" key="1">
    <citation type="submission" date="2023-09" db="EMBL/GenBank/DDBJ databases">
        <title>Nesidiocoris tenuis whole genome shotgun sequence.</title>
        <authorList>
            <person name="Shibata T."/>
            <person name="Shimoda M."/>
            <person name="Kobayashi T."/>
            <person name="Uehara T."/>
        </authorList>
    </citation>
    <scope>NUCLEOTIDE SEQUENCE [LARGE SCALE GENOMIC DNA]</scope>
    <source>
        <strain evidence="4 5">Japan</strain>
    </source>
</reference>
<dbReference type="Proteomes" id="UP001307889">
    <property type="component" value="Chromosome 1"/>
</dbReference>
<feature type="region of interest" description="Disordered" evidence="3">
    <location>
        <begin position="211"/>
        <end position="237"/>
    </location>
</feature>
<dbReference type="EMBL" id="AP028909">
    <property type="protein sequence ID" value="BES89003.1"/>
    <property type="molecule type" value="Genomic_DNA"/>
</dbReference>
<organism evidence="4 5">
    <name type="scientific">Nesidiocoris tenuis</name>
    <dbReference type="NCBI Taxonomy" id="355587"/>
    <lineage>
        <taxon>Eukaryota</taxon>
        <taxon>Metazoa</taxon>
        <taxon>Ecdysozoa</taxon>
        <taxon>Arthropoda</taxon>
        <taxon>Hexapoda</taxon>
        <taxon>Insecta</taxon>
        <taxon>Pterygota</taxon>
        <taxon>Neoptera</taxon>
        <taxon>Paraneoptera</taxon>
        <taxon>Hemiptera</taxon>
        <taxon>Heteroptera</taxon>
        <taxon>Panheteroptera</taxon>
        <taxon>Cimicomorpha</taxon>
        <taxon>Miridae</taxon>
        <taxon>Dicyphina</taxon>
        <taxon>Nesidiocoris</taxon>
    </lineage>
</organism>
<dbReference type="CDD" id="cd00555">
    <property type="entry name" value="Maf"/>
    <property type="match status" value="1"/>
</dbReference>
<dbReference type="PIRSF" id="PIRSF006305">
    <property type="entry name" value="Maf"/>
    <property type="match status" value="1"/>
</dbReference>
<evidence type="ECO:0000313" key="4">
    <source>
        <dbReference type="EMBL" id="BES89003.1"/>
    </source>
</evidence>
<evidence type="ECO:0000256" key="2">
    <source>
        <dbReference type="ARBA" id="ARBA00022801"/>
    </source>
</evidence>
<dbReference type="PANTHER" id="PTHR43213:SF5">
    <property type="entry name" value="BIFUNCTIONAL DTTP_UTP PYROPHOSPHATASE_METHYLTRANSFERASE PROTEIN-RELATED"/>
    <property type="match status" value="1"/>
</dbReference>
<evidence type="ECO:0000256" key="3">
    <source>
        <dbReference type="SAM" id="MobiDB-lite"/>
    </source>
</evidence>
<dbReference type="SUPFAM" id="SSF52972">
    <property type="entry name" value="ITPase-like"/>
    <property type="match status" value="1"/>
</dbReference>
<name>A0ABN7AAI1_9HEMI</name>
<keyword evidence="2" id="KW-0378">Hydrolase</keyword>
<dbReference type="HAMAP" id="MF_00528">
    <property type="entry name" value="Maf"/>
    <property type="match status" value="1"/>
</dbReference>